<evidence type="ECO:0000256" key="6">
    <source>
        <dbReference type="ARBA" id="ARBA00022989"/>
    </source>
</evidence>
<sequence length="208" mass="21797">MSAGSVTRKFVLVRLVYAHILTHTGRSAAVSERTRPMPRLTDKAWSPYVAGALIGLLQIPAFLFLGTALGASSSFVTVGASVAEVFDPGIRAIRYAAGHLDGAKNWWQVALVIGIALGAFASSRLSGAVRRGVAPVWQRATDLSRGGRFVLAFFAGFLMLMGARIADGCTSGHGLSGMAQLSLGSFAAVTAMFVGGILTATLLFRPVR</sequence>
<dbReference type="PANTHER" id="PTHR30574">
    <property type="entry name" value="INNER MEMBRANE PROTEIN YEDE"/>
    <property type="match status" value="1"/>
</dbReference>
<dbReference type="InterPro" id="IPR007272">
    <property type="entry name" value="Sulf_transp_TsuA/YedE"/>
</dbReference>
<evidence type="ECO:0000256" key="7">
    <source>
        <dbReference type="ARBA" id="ARBA00023136"/>
    </source>
</evidence>
<feature type="transmembrane region" description="Helical" evidence="9">
    <location>
        <begin position="186"/>
        <end position="204"/>
    </location>
</feature>
<keyword evidence="6 9" id="KW-1133">Transmembrane helix</keyword>
<keyword evidence="4" id="KW-0997">Cell inner membrane</keyword>
<evidence type="ECO:0000256" key="9">
    <source>
        <dbReference type="SAM" id="Phobius"/>
    </source>
</evidence>
<reference evidence="10" key="2">
    <citation type="journal article" date="2021" name="Syst. Appl. Microbiol.">
        <title>Roseomonas hellenica sp. nov., isolated from roots of wild-growing Alkanna tinctoria.</title>
        <authorList>
            <person name="Rat A."/>
            <person name="Naranjo H.D."/>
            <person name="Lebbe L."/>
            <person name="Cnockaert M."/>
            <person name="Krigas N."/>
            <person name="Grigoriadou K."/>
            <person name="Maloupa E."/>
            <person name="Willems A."/>
        </authorList>
    </citation>
    <scope>NUCLEOTIDE SEQUENCE</scope>
    <source>
        <strain evidence="10">LMG 31228</strain>
    </source>
</reference>
<proteinExistence type="inferred from homology"/>
<evidence type="ECO:0000256" key="1">
    <source>
        <dbReference type="ARBA" id="ARBA00004429"/>
    </source>
</evidence>
<protein>
    <submittedName>
        <fullName evidence="10">YeeE/YedE family protein</fullName>
    </submittedName>
</protein>
<reference evidence="10" key="1">
    <citation type="submission" date="2020-01" db="EMBL/GenBank/DDBJ databases">
        <authorList>
            <person name="Rat A."/>
        </authorList>
    </citation>
    <scope>NUCLEOTIDE SEQUENCE</scope>
    <source>
        <strain evidence="10">LMG 31228</strain>
    </source>
</reference>
<accession>A0A9X9XEV7</accession>
<dbReference type="GO" id="GO:0005886">
    <property type="term" value="C:plasma membrane"/>
    <property type="evidence" value="ECO:0007669"/>
    <property type="project" value="UniProtKB-SubCell"/>
</dbReference>
<keyword evidence="5 9" id="KW-0812">Transmembrane</keyword>
<keyword evidence="2" id="KW-0813">Transport</keyword>
<evidence type="ECO:0000313" key="10">
    <source>
        <dbReference type="EMBL" id="MBR0682243.1"/>
    </source>
</evidence>
<evidence type="ECO:0000313" key="11">
    <source>
        <dbReference type="Proteomes" id="UP001138709"/>
    </source>
</evidence>
<dbReference type="RefSeq" id="WP_211847778.1">
    <property type="nucleotide sequence ID" value="NZ_JAAEDL010000017.1"/>
</dbReference>
<feature type="transmembrane region" description="Helical" evidence="9">
    <location>
        <begin position="106"/>
        <end position="125"/>
    </location>
</feature>
<gene>
    <name evidence="10" type="ORF">GXW74_17260</name>
</gene>
<evidence type="ECO:0000256" key="4">
    <source>
        <dbReference type="ARBA" id="ARBA00022519"/>
    </source>
</evidence>
<feature type="transmembrane region" description="Helical" evidence="9">
    <location>
        <begin position="146"/>
        <end position="166"/>
    </location>
</feature>
<dbReference type="AlphaFoldDB" id="A0A9X9XEV7"/>
<dbReference type="Proteomes" id="UP001138709">
    <property type="component" value="Unassembled WGS sequence"/>
</dbReference>
<keyword evidence="3" id="KW-1003">Cell membrane</keyword>
<keyword evidence="11" id="KW-1185">Reference proteome</keyword>
<comment type="similarity">
    <text evidence="8">Belongs to the TsuA/YedE (TC 9.B.102) family.</text>
</comment>
<organism evidence="10 11">
    <name type="scientific">Neoroseomonas eburnea</name>
    <dbReference type="NCBI Taxonomy" id="1346889"/>
    <lineage>
        <taxon>Bacteria</taxon>
        <taxon>Pseudomonadati</taxon>
        <taxon>Pseudomonadota</taxon>
        <taxon>Alphaproteobacteria</taxon>
        <taxon>Acetobacterales</taxon>
        <taxon>Acetobacteraceae</taxon>
        <taxon>Neoroseomonas</taxon>
    </lineage>
</organism>
<evidence type="ECO:0000256" key="8">
    <source>
        <dbReference type="ARBA" id="ARBA00035655"/>
    </source>
</evidence>
<name>A0A9X9XEV7_9PROT</name>
<evidence type="ECO:0000256" key="3">
    <source>
        <dbReference type="ARBA" id="ARBA00022475"/>
    </source>
</evidence>
<dbReference type="PANTHER" id="PTHR30574:SF1">
    <property type="entry name" value="SULPHUR TRANSPORT DOMAIN-CONTAINING PROTEIN"/>
    <property type="match status" value="1"/>
</dbReference>
<feature type="transmembrane region" description="Helical" evidence="9">
    <location>
        <begin position="45"/>
        <end position="65"/>
    </location>
</feature>
<dbReference type="Pfam" id="PF04143">
    <property type="entry name" value="Sulf_transp"/>
    <property type="match status" value="1"/>
</dbReference>
<evidence type="ECO:0000256" key="5">
    <source>
        <dbReference type="ARBA" id="ARBA00022692"/>
    </source>
</evidence>
<evidence type="ECO:0000256" key="2">
    <source>
        <dbReference type="ARBA" id="ARBA00022448"/>
    </source>
</evidence>
<dbReference type="EMBL" id="JAAEDL010000017">
    <property type="protein sequence ID" value="MBR0682243.1"/>
    <property type="molecule type" value="Genomic_DNA"/>
</dbReference>
<comment type="caution">
    <text evidence="10">The sequence shown here is derived from an EMBL/GenBank/DDBJ whole genome shotgun (WGS) entry which is preliminary data.</text>
</comment>
<keyword evidence="7 9" id="KW-0472">Membrane</keyword>
<comment type="subcellular location">
    <subcellularLocation>
        <location evidence="1">Cell inner membrane</location>
        <topology evidence="1">Multi-pass membrane protein</topology>
    </subcellularLocation>
</comment>